<reference evidence="2" key="1">
    <citation type="submission" date="2021-10" db="EMBL/GenBank/DDBJ databases">
        <title>Tamlana sargassums sp. nov., and Tamlana laminarinivorans sp. nov., two new bacteria isolated from the brown alga.</title>
        <authorList>
            <person name="Li J."/>
        </authorList>
    </citation>
    <scope>NUCLEOTIDE SEQUENCE</scope>
    <source>
        <strain evidence="2">PT2-4</strain>
    </source>
</reference>
<keyword evidence="1" id="KW-0472">Membrane</keyword>
<evidence type="ECO:0000256" key="1">
    <source>
        <dbReference type="SAM" id="Phobius"/>
    </source>
</evidence>
<organism evidence="2 3">
    <name type="scientific">Neotamlana laminarinivorans</name>
    <dbReference type="NCBI Taxonomy" id="2883124"/>
    <lineage>
        <taxon>Bacteria</taxon>
        <taxon>Pseudomonadati</taxon>
        <taxon>Bacteroidota</taxon>
        <taxon>Flavobacteriia</taxon>
        <taxon>Flavobacteriales</taxon>
        <taxon>Flavobacteriaceae</taxon>
        <taxon>Neotamlana</taxon>
    </lineage>
</organism>
<gene>
    <name evidence="2" type="ORF">LG649_04250</name>
</gene>
<name>A0A9X1L479_9FLAO</name>
<protein>
    <submittedName>
        <fullName evidence="2">FeoB-associated Cys-rich membrane protein</fullName>
    </submittedName>
</protein>
<proteinExistence type="predicted"/>
<keyword evidence="1" id="KW-1133">Transmembrane helix</keyword>
<comment type="caution">
    <text evidence="2">The sequence shown here is derived from an EMBL/GenBank/DDBJ whole genome shotgun (WGS) entry which is preliminary data.</text>
</comment>
<keyword evidence="3" id="KW-1185">Reference proteome</keyword>
<feature type="transmembrane region" description="Helical" evidence="1">
    <location>
        <begin position="6"/>
        <end position="26"/>
    </location>
</feature>
<evidence type="ECO:0000313" key="2">
    <source>
        <dbReference type="EMBL" id="MCB4798041.1"/>
    </source>
</evidence>
<dbReference type="AlphaFoldDB" id="A0A9X1L479"/>
<sequence length="44" mass="4760">MNNLIQNILVISTLVVAVLFLLKKFVFKGKKSSKKSCGNGDCGC</sequence>
<accession>A0A9X1L479</accession>
<dbReference type="EMBL" id="JAJAPW010000002">
    <property type="protein sequence ID" value="MCB4798041.1"/>
    <property type="molecule type" value="Genomic_DNA"/>
</dbReference>
<keyword evidence="1" id="KW-0812">Transmembrane</keyword>
<evidence type="ECO:0000313" key="3">
    <source>
        <dbReference type="Proteomes" id="UP001139199"/>
    </source>
</evidence>
<dbReference type="Proteomes" id="UP001139199">
    <property type="component" value="Unassembled WGS sequence"/>
</dbReference>